<evidence type="ECO:0000313" key="2">
    <source>
        <dbReference type="Proteomes" id="UP000887159"/>
    </source>
</evidence>
<evidence type="ECO:0000313" key="1">
    <source>
        <dbReference type="EMBL" id="GFY21835.1"/>
    </source>
</evidence>
<dbReference type="EMBL" id="BMAU01021358">
    <property type="protein sequence ID" value="GFY21835.1"/>
    <property type="molecule type" value="Genomic_DNA"/>
</dbReference>
<sequence length="99" mass="11463">MEPSSVSEGNQTQVWLTLYGQSLKESKSIFKVGDTVRISRENLILKKVIHKIGRENFTIHQILSRNPIVYRVKDLSGEIFRAPFIPKNCKSIRFWILSC</sequence>
<reference evidence="1" key="1">
    <citation type="submission" date="2020-08" db="EMBL/GenBank/DDBJ databases">
        <title>Multicomponent nature underlies the extraordinary mechanical properties of spider dragline silk.</title>
        <authorList>
            <person name="Kono N."/>
            <person name="Nakamura H."/>
            <person name="Mori M."/>
            <person name="Yoshida Y."/>
            <person name="Ohtoshi R."/>
            <person name="Malay A.D."/>
            <person name="Moran D.A.P."/>
            <person name="Tomita M."/>
            <person name="Numata K."/>
            <person name="Arakawa K."/>
        </authorList>
    </citation>
    <scope>NUCLEOTIDE SEQUENCE</scope>
</reference>
<proteinExistence type="predicted"/>
<keyword evidence="2" id="KW-1185">Reference proteome</keyword>
<accession>A0A8X6T1B1</accession>
<name>A0A8X6T1B1_TRICX</name>
<organism evidence="1 2">
    <name type="scientific">Trichonephila clavipes</name>
    <name type="common">Golden silk orbweaver</name>
    <name type="synonym">Nephila clavipes</name>
    <dbReference type="NCBI Taxonomy" id="2585209"/>
    <lineage>
        <taxon>Eukaryota</taxon>
        <taxon>Metazoa</taxon>
        <taxon>Ecdysozoa</taxon>
        <taxon>Arthropoda</taxon>
        <taxon>Chelicerata</taxon>
        <taxon>Arachnida</taxon>
        <taxon>Araneae</taxon>
        <taxon>Araneomorphae</taxon>
        <taxon>Entelegynae</taxon>
        <taxon>Araneoidea</taxon>
        <taxon>Nephilidae</taxon>
        <taxon>Trichonephila</taxon>
    </lineage>
</organism>
<comment type="caution">
    <text evidence="1">The sequence shown here is derived from an EMBL/GenBank/DDBJ whole genome shotgun (WGS) entry which is preliminary data.</text>
</comment>
<gene>
    <name evidence="1" type="ORF">TNCV_1169791</name>
</gene>
<protein>
    <submittedName>
        <fullName evidence="1">Uncharacterized protein</fullName>
    </submittedName>
</protein>
<dbReference type="AlphaFoldDB" id="A0A8X6T1B1"/>
<dbReference type="Proteomes" id="UP000887159">
    <property type="component" value="Unassembled WGS sequence"/>
</dbReference>